<dbReference type="Proteomes" id="UP000678513">
    <property type="component" value="Chromosome"/>
</dbReference>
<accession>A0ABX7Y737</accession>
<dbReference type="InterPro" id="IPR013022">
    <property type="entry name" value="Xyl_isomerase-like_TIM-brl"/>
</dbReference>
<dbReference type="PANTHER" id="PTHR12110">
    <property type="entry name" value="HYDROXYPYRUVATE ISOMERASE"/>
    <property type="match status" value="1"/>
</dbReference>
<dbReference type="GO" id="GO:0016853">
    <property type="term" value="F:isomerase activity"/>
    <property type="evidence" value="ECO:0007669"/>
    <property type="project" value="UniProtKB-KW"/>
</dbReference>
<name>A0ABX7Y737_9ACTN</name>
<dbReference type="Gene3D" id="3.20.20.150">
    <property type="entry name" value="Divalent-metal-dependent TIM barrel enzymes"/>
    <property type="match status" value="1"/>
</dbReference>
<gene>
    <name evidence="2" type="ORF">J5A65_02485</name>
</gene>
<evidence type="ECO:0000259" key="1">
    <source>
        <dbReference type="Pfam" id="PF01261"/>
    </source>
</evidence>
<keyword evidence="2" id="KW-0413">Isomerase</keyword>
<evidence type="ECO:0000313" key="3">
    <source>
        <dbReference type="Proteomes" id="UP000678513"/>
    </source>
</evidence>
<dbReference type="InterPro" id="IPR050312">
    <property type="entry name" value="IolE/XylAMocC-like"/>
</dbReference>
<protein>
    <submittedName>
        <fullName evidence="2">Sugar phosphate isomerase/epimerase</fullName>
    </submittedName>
</protein>
<organism evidence="2 3">
    <name type="scientific">Arachnia rubra</name>
    <dbReference type="NCBI Taxonomy" id="1547448"/>
    <lineage>
        <taxon>Bacteria</taxon>
        <taxon>Bacillati</taxon>
        <taxon>Actinomycetota</taxon>
        <taxon>Actinomycetes</taxon>
        <taxon>Propionibacteriales</taxon>
        <taxon>Propionibacteriaceae</taxon>
        <taxon>Arachnia</taxon>
    </lineage>
</organism>
<sequence>MPDPAILLSTTSVYPDTTASAFDYAAELGFDGVELMVGVDQVSLDIEAIMALSDRYGVPVRSLHAPTLLITQRAWGSDPWEKLRRSAEAAKRLGADVVVVHPPFRWQRSYGNGFVRGIRDLNRTSGVTFAVENMYPWRTPAGSLAAYSPGWDPTGLDYDHLTLDLSHASTAQLRSLDLVELWGDRLTHVHLTDGKGSFKDDHLLPGEGDQEAWAVVRELARRGYEGHIVLEASTTRARTGGERAALLGEVLDGIRENLIAGSQALGRS</sequence>
<dbReference type="PANTHER" id="PTHR12110:SF47">
    <property type="match status" value="1"/>
</dbReference>
<proteinExistence type="predicted"/>
<feature type="domain" description="Xylose isomerase-like TIM barrel" evidence="1">
    <location>
        <begin position="22"/>
        <end position="246"/>
    </location>
</feature>
<dbReference type="RefSeq" id="WP_212324885.1">
    <property type="nucleotide sequence ID" value="NZ_AP024463.1"/>
</dbReference>
<dbReference type="Pfam" id="PF01261">
    <property type="entry name" value="AP_endonuc_2"/>
    <property type="match status" value="1"/>
</dbReference>
<reference evidence="2 3" key="1">
    <citation type="submission" date="2021-03" db="EMBL/GenBank/DDBJ databases">
        <title>Human Oral Microbial Genomes.</title>
        <authorList>
            <person name="Johnston C.D."/>
            <person name="Chen T."/>
            <person name="Dewhirst F.E."/>
        </authorList>
    </citation>
    <scope>NUCLEOTIDE SEQUENCE [LARGE SCALE GENOMIC DNA]</scope>
    <source>
        <strain evidence="2 3">DSMZ 100122</strain>
    </source>
</reference>
<evidence type="ECO:0000313" key="2">
    <source>
        <dbReference type="EMBL" id="QUC08636.1"/>
    </source>
</evidence>
<dbReference type="EMBL" id="CP072384">
    <property type="protein sequence ID" value="QUC08636.1"/>
    <property type="molecule type" value="Genomic_DNA"/>
</dbReference>
<dbReference type="InterPro" id="IPR036237">
    <property type="entry name" value="Xyl_isomerase-like_sf"/>
</dbReference>
<keyword evidence="3" id="KW-1185">Reference proteome</keyword>
<dbReference type="SUPFAM" id="SSF51658">
    <property type="entry name" value="Xylose isomerase-like"/>
    <property type="match status" value="1"/>
</dbReference>